<dbReference type="Gene3D" id="3.40.190.10">
    <property type="entry name" value="Periplasmic binding protein-like II"/>
    <property type="match status" value="2"/>
</dbReference>
<dbReference type="Proteomes" id="UP001378188">
    <property type="component" value="Unassembled WGS sequence"/>
</dbReference>
<dbReference type="RefSeq" id="WP_340328389.1">
    <property type="nucleotide sequence ID" value="NZ_JAZHOF010000002.1"/>
</dbReference>
<feature type="signal peptide" evidence="5">
    <location>
        <begin position="1"/>
        <end position="24"/>
    </location>
</feature>
<accession>A0AAW9RSY0</accession>
<sequence length="352" mass="39136">MNRYLTAASAALAAFAFTAAPAMADTIRVLNWQGYGTDEDWALEAFEERTGHTVEHEYFNSEQEMLTKLRTNPGVYDVVLINSAYTPQAAAENLIQPIDMSKIPNAADLTPEMRNNPNLVVDGKTYGVAWVWGATSFAINTGKFDETPESIEVLWSEDLAGRVGWRDDAVEAVQMSAIALGQDINNPSDLDAIRDKLRALKPQIRTFWTSENDWNQFMSAGEFDAAVYWSGSAARSANNFGLPVEFVVPKEGAIGWLDGLSIPTDAPNLDAAYEFINWMIDPEFYVKWDTDVGAPASANGKAMGELPEDAFNRKVLGNPEVASRLEFMGPISDEMREKMLELWQETKTYFQN</sequence>
<keyword evidence="4" id="KW-0574">Periplasm</keyword>
<evidence type="ECO:0000313" key="6">
    <source>
        <dbReference type="EMBL" id="MEJ8570641.1"/>
    </source>
</evidence>
<dbReference type="PANTHER" id="PTHR30222:SF17">
    <property type="entry name" value="SPERMIDINE_PUTRESCINE-BINDING PERIPLASMIC PROTEIN"/>
    <property type="match status" value="1"/>
</dbReference>
<keyword evidence="7" id="KW-1185">Reference proteome</keyword>
<comment type="subcellular location">
    <subcellularLocation>
        <location evidence="1">Periplasm</location>
    </subcellularLocation>
</comment>
<dbReference type="SUPFAM" id="SSF53850">
    <property type="entry name" value="Periplasmic binding protein-like II"/>
    <property type="match status" value="1"/>
</dbReference>
<organism evidence="6 7">
    <name type="scientific">Microbaculum marinum</name>
    <dbReference type="NCBI Taxonomy" id="1764581"/>
    <lineage>
        <taxon>Bacteria</taxon>
        <taxon>Pseudomonadati</taxon>
        <taxon>Pseudomonadota</taxon>
        <taxon>Alphaproteobacteria</taxon>
        <taxon>Hyphomicrobiales</taxon>
        <taxon>Tepidamorphaceae</taxon>
        <taxon>Microbaculum</taxon>
    </lineage>
</organism>
<dbReference type="PRINTS" id="PR00909">
    <property type="entry name" value="SPERMDNBNDNG"/>
</dbReference>
<dbReference type="GO" id="GO:0019808">
    <property type="term" value="F:polyamine binding"/>
    <property type="evidence" value="ECO:0007669"/>
    <property type="project" value="InterPro"/>
</dbReference>
<reference evidence="6 7" key="1">
    <citation type="submission" date="2024-02" db="EMBL/GenBank/DDBJ databases">
        <title>Genome analysis and characterization of Microbaculum marinisediminis sp. nov., isolated from marine sediment.</title>
        <authorList>
            <person name="Du Z.-J."/>
            <person name="Ye Y.-Q."/>
            <person name="Zhang Z.-R."/>
            <person name="Yuan S.-M."/>
            <person name="Zhang X.-Y."/>
        </authorList>
    </citation>
    <scope>NUCLEOTIDE SEQUENCE [LARGE SCALE GENOMIC DNA]</scope>
    <source>
        <strain evidence="6 7">SDUM1044001</strain>
    </source>
</reference>
<proteinExistence type="predicted"/>
<evidence type="ECO:0000256" key="1">
    <source>
        <dbReference type="ARBA" id="ARBA00004418"/>
    </source>
</evidence>
<evidence type="ECO:0000256" key="5">
    <source>
        <dbReference type="SAM" id="SignalP"/>
    </source>
</evidence>
<evidence type="ECO:0000313" key="7">
    <source>
        <dbReference type="Proteomes" id="UP001378188"/>
    </source>
</evidence>
<evidence type="ECO:0000256" key="4">
    <source>
        <dbReference type="ARBA" id="ARBA00022764"/>
    </source>
</evidence>
<gene>
    <name evidence="6" type="ORF">V3328_04105</name>
</gene>
<protein>
    <submittedName>
        <fullName evidence="6">ABC transporter substrate-binding protein</fullName>
    </submittedName>
</protein>
<dbReference type="AlphaFoldDB" id="A0AAW9RSY0"/>
<keyword evidence="3 5" id="KW-0732">Signal</keyword>
<dbReference type="InterPro" id="IPR006059">
    <property type="entry name" value="SBP"/>
</dbReference>
<dbReference type="GO" id="GO:0015846">
    <property type="term" value="P:polyamine transport"/>
    <property type="evidence" value="ECO:0007669"/>
    <property type="project" value="InterPro"/>
</dbReference>
<dbReference type="Pfam" id="PF13416">
    <property type="entry name" value="SBP_bac_8"/>
    <property type="match status" value="1"/>
</dbReference>
<comment type="caution">
    <text evidence="6">The sequence shown here is derived from an EMBL/GenBank/DDBJ whole genome shotgun (WGS) entry which is preliminary data.</text>
</comment>
<dbReference type="EMBL" id="JAZHOF010000002">
    <property type="protein sequence ID" value="MEJ8570641.1"/>
    <property type="molecule type" value="Genomic_DNA"/>
</dbReference>
<dbReference type="CDD" id="cd13588">
    <property type="entry name" value="PBP2_polyamine_1"/>
    <property type="match status" value="1"/>
</dbReference>
<dbReference type="GO" id="GO:0042597">
    <property type="term" value="C:periplasmic space"/>
    <property type="evidence" value="ECO:0007669"/>
    <property type="project" value="UniProtKB-SubCell"/>
</dbReference>
<dbReference type="PANTHER" id="PTHR30222">
    <property type="entry name" value="SPERMIDINE/PUTRESCINE-BINDING PERIPLASMIC PROTEIN"/>
    <property type="match status" value="1"/>
</dbReference>
<evidence type="ECO:0000256" key="3">
    <source>
        <dbReference type="ARBA" id="ARBA00022729"/>
    </source>
</evidence>
<keyword evidence="2" id="KW-0813">Transport</keyword>
<feature type="chain" id="PRO_5043701500" evidence="5">
    <location>
        <begin position="25"/>
        <end position="352"/>
    </location>
</feature>
<dbReference type="InterPro" id="IPR001188">
    <property type="entry name" value="Sperm_putr-bd"/>
</dbReference>
<evidence type="ECO:0000256" key="2">
    <source>
        <dbReference type="ARBA" id="ARBA00022448"/>
    </source>
</evidence>
<name>A0AAW9RSY0_9HYPH</name>